<evidence type="ECO:0000256" key="3">
    <source>
        <dbReference type="ARBA" id="ARBA00013008"/>
    </source>
</evidence>
<evidence type="ECO:0000256" key="7">
    <source>
        <dbReference type="ARBA" id="ARBA00048859"/>
    </source>
</evidence>
<evidence type="ECO:0000256" key="4">
    <source>
        <dbReference type="ARBA" id="ARBA00022679"/>
    </source>
</evidence>
<proteinExistence type="inferred from homology"/>
<evidence type="ECO:0000256" key="1">
    <source>
        <dbReference type="ARBA" id="ARBA00004852"/>
    </source>
</evidence>
<comment type="similarity">
    <text evidence="2">Belongs to the aspartate/ornithine carbamoyltransferase superfamily. ATCase family.</text>
</comment>
<organism evidence="11">
    <name type="scientific">Parabodo caudatus</name>
    <dbReference type="NCBI Taxonomy" id="351713"/>
    <lineage>
        <taxon>Eukaryota</taxon>
        <taxon>Discoba</taxon>
        <taxon>Euglenozoa</taxon>
        <taxon>Kinetoplastea</taxon>
        <taxon>Metakinetoplastina</taxon>
        <taxon>Parabodonida</taxon>
        <taxon>Parabodo</taxon>
    </lineage>
</organism>
<dbReference type="NCBIfam" id="TIGR00670">
    <property type="entry name" value="asp_carb_tr"/>
    <property type="match status" value="1"/>
</dbReference>
<dbReference type="EMBL" id="AB307736">
    <property type="protein sequence ID" value="BAF95076.1"/>
    <property type="molecule type" value="Genomic_DNA"/>
</dbReference>
<dbReference type="InterPro" id="IPR006131">
    <property type="entry name" value="Asp_carbamoyltransf_Asp/Orn-bd"/>
</dbReference>
<keyword evidence="5" id="KW-0665">Pyrimidine biosynthesis</keyword>
<sequence>MSLFKQSISSSEQYSRANIDSLLALANELKSLDSLGRVPQCLTGRVMSSLFFENSSRTYCSFVAAMQKLGGSVVSLPIESSSFASKGESLFDTIKTVDSYSDVIVLRHPDPNAISVACGATEHSVVLNAGNGAGEHPTQALLDVFTIHSELGRIDDLNVVLVGDLKFGRTVHSLSKLLGKFNNVRLYCVAHDSLQMPNEVLKSLDSVSVSLHNELTKELVSEADVIYVTRVQKERFSTEEEYEAVKGKFCVNASLLSTAKPAGQMVVMHPLPRNEELSTDLDSDPRAAYFRQMRYGLYARMALLIETLGASLLSTCE</sequence>
<dbReference type="GO" id="GO:0016597">
    <property type="term" value="F:amino acid binding"/>
    <property type="evidence" value="ECO:0007669"/>
    <property type="project" value="InterPro"/>
</dbReference>
<dbReference type="EC" id="2.1.3.2" evidence="3"/>
<dbReference type="Pfam" id="PF02729">
    <property type="entry name" value="OTCace_N"/>
    <property type="match status" value="1"/>
</dbReference>
<evidence type="ECO:0000259" key="9">
    <source>
        <dbReference type="Pfam" id="PF00185"/>
    </source>
</evidence>
<comment type="function">
    <text evidence="6">Catalyzes the condensation of carbamoyl phosphate and aspartate to form carbamoyl aspartate and inorganic phosphate, the committed step in the de novo pyrimidine nucleotide biosynthesis pathway.</text>
</comment>
<dbReference type="NCBIfam" id="NF002032">
    <property type="entry name" value="PRK00856.1"/>
    <property type="match status" value="1"/>
</dbReference>
<dbReference type="GO" id="GO:0006520">
    <property type="term" value="P:amino acid metabolic process"/>
    <property type="evidence" value="ECO:0007669"/>
    <property type="project" value="InterPro"/>
</dbReference>
<evidence type="ECO:0000259" key="10">
    <source>
        <dbReference type="Pfam" id="PF02729"/>
    </source>
</evidence>
<dbReference type="Gene3D" id="3.40.50.1370">
    <property type="entry name" value="Aspartate/ornithine carbamoyltransferase"/>
    <property type="match status" value="2"/>
</dbReference>
<evidence type="ECO:0000256" key="6">
    <source>
        <dbReference type="ARBA" id="ARBA00043884"/>
    </source>
</evidence>
<dbReference type="InterPro" id="IPR036901">
    <property type="entry name" value="Asp/Orn_carbamoylTrfase_sf"/>
</dbReference>
<dbReference type="GO" id="GO:0006207">
    <property type="term" value="P:'de novo' pyrimidine nucleobase biosynthetic process"/>
    <property type="evidence" value="ECO:0007669"/>
    <property type="project" value="InterPro"/>
</dbReference>
<comment type="pathway">
    <text evidence="1">Pyrimidine metabolism; UMP biosynthesis via de novo pathway; (S)-dihydroorotate from bicarbonate: step 2/3.</text>
</comment>
<gene>
    <name evidence="11" type="primary">pyr2</name>
</gene>
<dbReference type="PRINTS" id="PR00101">
    <property type="entry name" value="ATCASE"/>
</dbReference>
<evidence type="ECO:0000256" key="8">
    <source>
        <dbReference type="RuleBase" id="RU003634"/>
    </source>
</evidence>
<dbReference type="SUPFAM" id="SSF53671">
    <property type="entry name" value="Aspartate/ornithine carbamoyltransferase"/>
    <property type="match status" value="1"/>
</dbReference>
<comment type="catalytic activity">
    <reaction evidence="7">
        <text>carbamoyl phosphate + L-aspartate = N-carbamoyl-L-aspartate + phosphate + H(+)</text>
        <dbReference type="Rhea" id="RHEA:20013"/>
        <dbReference type="ChEBI" id="CHEBI:15378"/>
        <dbReference type="ChEBI" id="CHEBI:29991"/>
        <dbReference type="ChEBI" id="CHEBI:32814"/>
        <dbReference type="ChEBI" id="CHEBI:43474"/>
        <dbReference type="ChEBI" id="CHEBI:58228"/>
        <dbReference type="EC" id="2.1.3.2"/>
    </reaction>
</comment>
<evidence type="ECO:0000313" key="11">
    <source>
        <dbReference type="EMBL" id="BAF95076.1"/>
    </source>
</evidence>
<dbReference type="FunFam" id="3.40.50.1370:FF:000002">
    <property type="entry name" value="Aspartate carbamoyltransferase 2"/>
    <property type="match status" value="1"/>
</dbReference>
<feature type="domain" description="Aspartate/ornithine carbamoyltransferase Asp/Orn-binding" evidence="9">
    <location>
        <begin position="156"/>
        <end position="305"/>
    </location>
</feature>
<dbReference type="PANTHER" id="PTHR45753">
    <property type="entry name" value="ORNITHINE CARBAMOYLTRANSFERASE, MITOCHONDRIAL"/>
    <property type="match status" value="1"/>
</dbReference>
<dbReference type="InterPro" id="IPR006130">
    <property type="entry name" value="Asp/Orn_carbamoylTrfase"/>
</dbReference>
<dbReference type="InterPro" id="IPR006132">
    <property type="entry name" value="Asp/Orn_carbamoyltranf_P-bd"/>
</dbReference>
<reference evidence="11" key="1">
    <citation type="journal article" date="2008" name="Protist">
        <title>Evolutionary analysis of synteny and gene fusion for pyrimidine biosynthetic enzymes in Euglenozoa: an extraordinary gap between kinetoplastids and diplonemids.</title>
        <authorList>
            <person name="Makiuchi T."/>
            <person name="Annoura T."/>
            <person name="Hashimoto T."/>
            <person name="Murata E."/>
            <person name="Aoki T."/>
            <person name="Nara T."/>
        </authorList>
    </citation>
    <scope>NUCLEOTIDE SEQUENCE</scope>
    <source>
        <strain evidence="11">ATCC 50361</strain>
    </source>
</reference>
<dbReference type="GO" id="GO:0004070">
    <property type="term" value="F:aspartate carbamoyltransferase activity"/>
    <property type="evidence" value="ECO:0007669"/>
    <property type="project" value="UniProtKB-EC"/>
</dbReference>
<dbReference type="PRINTS" id="PR00100">
    <property type="entry name" value="AOTCASE"/>
</dbReference>
<dbReference type="InterPro" id="IPR002082">
    <property type="entry name" value="Asp_carbamoyltransf"/>
</dbReference>
<name>A9CQ07_9EUGL</name>
<keyword evidence="4 8" id="KW-0808">Transferase</keyword>
<dbReference type="UniPathway" id="UPA00070">
    <property type="reaction ID" value="UER00116"/>
</dbReference>
<evidence type="ECO:0000256" key="2">
    <source>
        <dbReference type="ARBA" id="ARBA00008896"/>
    </source>
</evidence>
<dbReference type="AlphaFoldDB" id="A9CQ07"/>
<feature type="domain" description="Aspartate/ornithine carbamoyltransferase carbamoyl-P binding" evidence="10">
    <location>
        <begin position="8"/>
        <end position="148"/>
    </location>
</feature>
<evidence type="ECO:0000256" key="5">
    <source>
        <dbReference type="ARBA" id="ARBA00022975"/>
    </source>
</evidence>
<protein>
    <recommendedName>
        <fullName evidence="3">aspartate carbamoyltransferase</fullName>
        <ecNumber evidence="3">2.1.3.2</ecNumber>
    </recommendedName>
</protein>
<dbReference type="Pfam" id="PF00185">
    <property type="entry name" value="OTCace"/>
    <property type="match status" value="1"/>
</dbReference>
<dbReference type="GO" id="GO:0044205">
    <property type="term" value="P:'de novo' UMP biosynthetic process"/>
    <property type="evidence" value="ECO:0007669"/>
    <property type="project" value="UniProtKB-UniPathway"/>
</dbReference>
<accession>A9CQ07</accession>
<dbReference type="PANTHER" id="PTHR45753:SF6">
    <property type="entry name" value="ASPARTATE CARBAMOYLTRANSFERASE"/>
    <property type="match status" value="1"/>
</dbReference>